<keyword evidence="2" id="KW-1185">Reference proteome</keyword>
<dbReference type="EMBL" id="MU807013">
    <property type="protein sequence ID" value="KAJ3832280.1"/>
    <property type="molecule type" value="Genomic_DNA"/>
</dbReference>
<accession>A0AA38NX63</accession>
<dbReference type="AlphaFoldDB" id="A0AA38NX63"/>
<sequence length="185" mass="21276">MIFCNHFPSRKLNSSKTLASFLESLFPEYSWEIPFLQRLPHKHLTAYKLYRQYRILSGIANALHFPFDTREITTVLFMADGTPFQVSDIYFWVGVNEGTLANHKRELRTACQLVAELEAIVQSGAASPALQRVYQVWYPFLISCEHWALQQNSSHPLSLKWSWANFGSSLTQLQNILATTPTYSD</sequence>
<proteinExistence type="predicted"/>
<gene>
    <name evidence="1" type="ORF">F5878DRAFT_548403</name>
</gene>
<comment type="caution">
    <text evidence="1">The sequence shown here is derived from an EMBL/GenBank/DDBJ whole genome shotgun (WGS) entry which is preliminary data.</text>
</comment>
<reference evidence="1" key="1">
    <citation type="submission" date="2022-08" db="EMBL/GenBank/DDBJ databases">
        <authorList>
            <consortium name="DOE Joint Genome Institute"/>
            <person name="Min B."/>
            <person name="Riley R."/>
            <person name="Sierra-Patev S."/>
            <person name="Naranjo-Ortiz M."/>
            <person name="Looney B."/>
            <person name="Konkel Z."/>
            <person name="Slot J.C."/>
            <person name="Sakamoto Y."/>
            <person name="Steenwyk J.L."/>
            <person name="Rokas A."/>
            <person name="Carro J."/>
            <person name="Camarero S."/>
            <person name="Ferreira P."/>
            <person name="Molpeceres G."/>
            <person name="Ruiz-Duenas F.J."/>
            <person name="Serrano A."/>
            <person name="Henrissat B."/>
            <person name="Drula E."/>
            <person name="Hughes K.W."/>
            <person name="Mata J.L."/>
            <person name="Ishikawa N.K."/>
            <person name="Vargas-Isla R."/>
            <person name="Ushijima S."/>
            <person name="Smith C.A."/>
            <person name="Ahrendt S."/>
            <person name="Andreopoulos W."/>
            <person name="He G."/>
            <person name="Labutti K."/>
            <person name="Lipzen A."/>
            <person name="Ng V."/>
            <person name="Sandor L."/>
            <person name="Barry K."/>
            <person name="Martinez A.T."/>
            <person name="Xiao Y."/>
            <person name="Gibbons J.G."/>
            <person name="Terashima K."/>
            <person name="Hibbett D.S."/>
            <person name="Grigoriev I.V."/>
        </authorList>
    </citation>
    <scope>NUCLEOTIDE SEQUENCE</scope>
    <source>
        <strain evidence="1">TFB9207</strain>
    </source>
</reference>
<organism evidence="1 2">
    <name type="scientific">Lentinula raphanica</name>
    <dbReference type="NCBI Taxonomy" id="153919"/>
    <lineage>
        <taxon>Eukaryota</taxon>
        <taxon>Fungi</taxon>
        <taxon>Dikarya</taxon>
        <taxon>Basidiomycota</taxon>
        <taxon>Agaricomycotina</taxon>
        <taxon>Agaricomycetes</taxon>
        <taxon>Agaricomycetidae</taxon>
        <taxon>Agaricales</taxon>
        <taxon>Marasmiineae</taxon>
        <taxon>Omphalotaceae</taxon>
        <taxon>Lentinula</taxon>
    </lineage>
</organism>
<protein>
    <submittedName>
        <fullName evidence="1">Uncharacterized protein</fullName>
    </submittedName>
</protein>
<evidence type="ECO:0000313" key="2">
    <source>
        <dbReference type="Proteomes" id="UP001163846"/>
    </source>
</evidence>
<name>A0AA38NX63_9AGAR</name>
<evidence type="ECO:0000313" key="1">
    <source>
        <dbReference type="EMBL" id="KAJ3832280.1"/>
    </source>
</evidence>
<dbReference type="Proteomes" id="UP001163846">
    <property type="component" value="Unassembled WGS sequence"/>
</dbReference>